<evidence type="ECO:0000259" key="6">
    <source>
        <dbReference type="PROSITE" id="PS50928"/>
    </source>
</evidence>
<gene>
    <name evidence="7" type="ORF">JIN83_01255</name>
</gene>
<keyword evidence="2 5" id="KW-0812">Transmembrane</keyword>
<dbReference type="PROSITE" id="PS50928">
    <property type="entry name" value="ABC_TM1"/>
    <property type="match status" value="1"/>
</dbReference>
<evidence type="ECO:0000256" key="1">
    <source>
        <dbReference type="ARBA" id="ARBA00004651"/>
    </source>
</evidence>
<comment type="caution">
    <text evidence="7">The sequence shown here is derived from an EMBL/GenBank/DDBJ whole genome shotgun (WGS) entry which is preliminary data.</text>
</comment>
<dbReference type="EMBL" id="JAENIG010000001">
    <property type="protein sequence ID" value="MBK1853574.1"/>
    <property type="molecule type" value="Genomic_DNA"/>
</dbReference>
<accession>A0AAE2VCR1</accession>
<dbReference type="GO" id="GO:0055085">
    <property type="term" value="P:transmembrane transport"/>
    <property type="evidence" value="ECO:0007669"/>
    <property type="project" value="InterPro"/>
</dbReference>
<dbReference type="SUPFAM" id="SSF161098">
    <property type="entry name" value="MetI-like"/>
    <property type="match status" value="1"/>
</dbReference>
<reference evidence="7" key="1">
    <citation type="submission" date="2021-01" db="EMBL/GenBank/DDBJ databases">
        <title>Modified the classification status of verrucomicrobia.</title>
        <authorList>
            <person name="Feng X."/>
        </authorList>
    </citation>
    <scope>NUCLEOTIDE SEQUENCE</scope>
    <source>
        <strain evidence="7">5K15</strain>
    </source>
</reference>
<evidence type="ECO:0000313" key="8">
    <source>
        <dbReference type="Proteomes" id="UP000634206"/>
    </source>
</evidence>
<dbReference type="RefSeq" id="WP_309488170.1">
    <property type="nucleotide sequence ID" value="NZ_JAENIG010000001.1"/>
</dbReference>
<dbReference type="Pfam" id="PF00528">
    <property type="entry name" value="BPD_transp_1"/>
    <property type="match status" value="1"/>
</dbReference>
<evidence type="ECO:0000313" key="7">
    <source>
        <dbReference type="EMBL" id="MBK1853574.1"/>
    </source>
</evidence>
<evidence type="ECO:0000256" key="5">
    <source>
        <dbReference type="RuleBase" id="RU363032"/>
    </source>
</evidence>
<feature type="transmembrane region" description="Helical" evidence="5">
    <location>
        <begin position="601"/>
        <end position="621"/>
    </location>
</feature>
<protein>
    <submittedName>
        <fullName evidence="7">ABC transporter permease subunit</fullName>
    </submittedName>
</protein>
<dbReference type="InterPro" id="IPR035906">
    <property type="entry name" value="MetI-like_sf"/>
</dbReference>
<organism evidence="7 8">
    <name type="scientific">Oceaniferula flava</name>
    <dbReference type="NCBI Taxonomy" id="2800421"/>
    <lineage>
        <taxon>Bacteria</taxon>
        <taxon>Pseudomonadati</taxon>
        <taxon>Verrucomicrobiota</taxon>
        <taxon>Verrucomicrobiia</taxon>
        <taxon>Verrucomicrobiales</taxon>
        <taxon>Verrucomicrobiaceae</taxon>
        <taxon>Oceaniferula</taxon>
    </lineage>
</organism>
<name>A0AAE2VCR1_9BACT</name>
<feature type="transmembrane region" description="Helical" evidence="5">
    <location>
        <begin position="410"/>
        <end position="435"/>
    </location>
</feature>
<evidence type="ECO:0000256" key="3">
    <source>
        <dbReference type="ARBA" id="ARBA00022989"/>
    </source>
</evidence>
<keyword evidence="4 5" id="KW-0472">Membrane</keyword>
<dbReference type="Gene3D" id="1.10.3720.10">
    <property type="entry name" value="MetI-like"/>
    <property type="match status" value="1"/>
</dbReference>
<feature type="transmembrane region" description="Helical" evidence="5">
    <location>
        <begin position="455"/>
        <end position="475"/>
    </location>
</feature>
<comment type="similarity">
    <text evidence="5">Belongs to the binding-protein-dependent transport system permease family.</text>
</comment>
<keyword evidence="5" id="KW-0813">Transport</keyword>
<keyword evidence="3 5" id="KW-1133">Transmembrane helix</keyword>
<comment type="subcellular location">
    <subcellularLocation>
        <location evidence="1 5">Cell membrane</location>
        <topology evidence="1 5">Multi-pass membrane protein</topology>
    </subcellularLocation>
</comment>
<sequence>MSAPEQPSGPFTGKKSRAGLFEKIQRGVLFISTYAIVFFALIIFGIIIFRGAPVLMDKGWDFFSRKPETLEVASFDKGKGFLAPTEVLKTMRRYNDDLPVESEEAVSQPFKYKTFKIEEGSLIGDGYLAIIEQQNDGFRPGFAERHTDRQIGFPVAKEATITLGTATFEELKASTTTLPVAEARETQSTTETFTVSFTKGFYNIPVKTVKSLKSSNLIYILYGNLTEKGDDELESLMPLDIPETQSVLLSKAQYSDLQAAPGDFKAGEPTVNKTVTPKWAIDLQVRNYTVPFDMFKKILEENPSLQVKHQHNIDRGSIELQIDGNTQELLVSADEFQMIVEANPGLKLTDVNDKVIEEDFMRFDLTKAVEIQLPTTEMQAFKLANQDSNVIKILKEYTHSYSGGGVAGPLIGTALLVFFCMIIALAVGVASSVYLSEYSRKGKMINSIRLAMMNLAGVPSIVFGLFGLGLFVVLAPKFTNTPSLHDKVRLPITPSLFEPELREQEREKIVMLEKTESSEEAASAKTLASRTGYSKYYDGWYYLSFEGWGSSIIAGAFTLAIMVLPVIITSCEESLRAVPQGFREASLALGASKWQSIRTAVLPYAMPGILTASVLGITRVAGETAPIMFTAAVAEKSGLPFEGLQSTGFDKFLEFISQNVQALPYHIYTVSGRIPQSEYTEPMQYGSVLVFMMVVMMFAGLSIWLRARMRKKLKW</sequence>
<proteinExistence type="inferred from homology"/>
<dbReference type="CDD" id="cd06261">
    <property type="entry name" value="TM_PBP2"/>
    <property type="match status" value="1"/>
</dbReference>
<feature type="transmembrane region" description="Helical" evidence="5">
    <location>
        <begin position="685"/>
        <end position="705"/>
    </location>
</feature>
<evidence type="ECO:0000256" key="2">
    <source>
        <dbReference type="ARBA" id="ARBA00022692"/>
    </source>
</evidence>
<keyword evidence="8" id="KW-1185">Reference proteome</keyword>
<dbReference type="InterPro" id="IPR000515">
    <property type="entry name" value="MetI-like"/>
</dbReference>
<evidence type="ECO:0000256" key="4">
    <source>
        <dbReference type="ARBA" id="ARBA00023136"/>
    </source>
</evidence>
<feature type="transmembrane region" description="Helical" evidence="5">
    <location>
        <begin position="27"/>
        <end position="49"/>
    </location>
</feature>
<dbReference type="AlphaFoldDB" id="A0AAE2VCR1"/>
<dbReference type="PANTHER" id="PTHR43470:SF3">
    <property type="entry name" value="PHOSPHATE TRANSPORT SYSTEM PERMEASE PROTEIN PSTA-RELATED"/>
    <property type="match status" value="1"/>
</dbReference>
<feature type="transmembrane region" description="Helical" evidence="5">
    <location>
        <begin position="548"/>
        <end position="568"/>
    </location>
</feature>
<dbReference type="Proteomes" id="UP000634206">
    <property type="component" value="Unassembled WGS sequence"/>
</dbReference>
<feature type="domain" description="ABC transmembrane type-1" evidence="6">
    <location>
        <begin position="410"/>
        <end position="702"/>
    </location>
</feature>
<dbReference type="GO" id="GO:0005886">
    <property type="term" value="C:plasma membrane"/>
    <property type="evidence" value="ECO:0007669"/>
    <property type="project" value="UniProtKB-SubCell"/>
</dbReference>
<dbReference type="PANTHER" id="PTHR43470">
    <property type="entry name" value="PHOSPHATE TRANSPORT SYSTEM PERMEASE PROTEIN PSTA-RELATED"/>
    <property type="match status" value="1"/>
</dbReference>